<dbReference type="AlphaFoldDB" id="A0A517NUR9"/>
<dbReference type="PANTHER" id="PTHR32347">
    <property type="entry name" value="EFFLUX SYSTEM COMPONENT YKNX-RELATED"/>
    <property type="match status" value="1"/>
</dbReference>
<dbReference type="Pfam" id="PF25990">
    <property type="entry name" value="Beta-barrel_YknX"/>
    <property type="match status" value="1"/>
</dbReference>
<dbReference type="RefSeq" id="WP_145418589.1">
    <property type="nucleotide sequence ID" value="NZ_CP036526.1"/>
</dbReference>
<evidence type="ECO:0000313" key="8">
    <source>
        <dbReference type="Proteomes" id="UP000319817"/>
    </source>
</evidence>
<dbReference type="GO" id="GO:0030313">
    <property type="term" value="C:cell envelope"/>
    <property type="evidence" value="ECO:0007669"/>
    <property type="project" value="UniProtKB-SubCell"/>
</dbReference>
<dbReference type="Gene3D" id="2.40.30.170">
    <property type="match status" value="1"/>
</dbReference>
<dbReference type="InterPro" id="IPR058649">
    <property type="entry name" value="CzcB_C"/>
</dbReference>
<accession>A0A517NUR9</accession>
<name>A0A517NUR9_9BACT</name>
<sequence length="574" mass="63352">MKPNFRTVGLLASILACVALLGFGVKEFAGKSDVKGTYVFYTVQKTDLPIVVTERGNLESQVETTIACQVENIGDRSSSGTQIIFIVPNGSAVEKDQLLVEFDSATIRDRLDEQTLAFQRATSSKTQAIAKYENQLLQNQTSLAEAKLQKELAVIELEMYKDEQDGTAKLAKEEIDRKVDESKNAANEARATLELAEVERDGMKELFKLGYRGKSDLEQSRLKYLQAEDKLASSLNQIKTFHGNRRKLDRFERLMEEKRLQGAVDTADRSIQQVINDNKSLLEQALAAKNEAINTETKEKERLERMQAQLVNCKIYAPHSGMVVYKRERRGNTEIMEGAMVRERQDILTLPDLSKMKVKTQVHEAALDQIRPGLPASIRVDAFPDRTYRGVVEKVGVVPTSSGGWYGSGGVKTYETEVRLFDEVESLKPGMTAVVDMHVDRIEDILAVPVQSIIQTDGETWCYIEGENGVIRKPVQIGRSNDKFVHVQEGIAPGDLVVLNSMDIYEQQNDQPKGISADSGAPEMSESLAQVGYDTAKGDLTANAAMKQGGGKGSAAPVSSPKRQVNAAARASAK</sequence>
<keyword evidence="2 3" id="KW-0175">Coiled coil</keyword>
<evidence type="ECO:0000256" key="2">
    <source>
        <dbReference type="ARBA" id="ARBA00023054"/>
    </source>
</evidence>
<dbReference type="Gene3D" id="2.40.420.20">
    <property type="match status" value="1"/>
</dbReference>
<dbReference type="InterPro" id="IPR050465">
    <property type="entry name" value="UPF0194_transport"/>
</dbReference>
<feature type="domain" description="CzcB-like C-terminal circularly permuted SH3-like" evidence="5">
    <location>
        <begin position="446"/>
        <end position="498"/>
    </location>
</feature>
<feature type="region of interest" description="Disordered" evidence="4">
    <location>
        <begin position="544"/>
        <end position="574"/>
    </location>
</feature>
<proteinExistence type="predicted"/>
<dbReference type="InterPro" id="IPR058636">
    <property type="entry name" value="Beta-barrel_YknX"/>
</dbReference>
<dbReference type="EMBL" id="CP036526">
    <property type="protein sequence ID" value="QDT10877.1"/>
    <property type="molecule type" value="Genomic_DNA"/>
</dbReference>
<evidence type="ECO:0000259" key="5">
    <source>
        <dbReference type="Pfam" id="PF25975"/>
    </source>
</evidence>
<organism evidence="7 8">
    <name type="scientific">Stieleria marina</name>
    <dbReference type="NCBI Taxonomy" id="1930275"/>
    <lineage>
        <taxon>Bacteria</taxon>
        <taxon>Pseudomonadati</taxon>
        <taxon>Planctomycetota</taxon>
        <taxon>Planctomycetia</taxon>
        <taxon>Pirellulales</taxon>
        <taxon>Pirellulaceae</taxon>
        <taxon>Stieleria</taxon>
    </lineage>
</organism>
<feature type="coiled-coil region" evidence="3">
    <location>
        <begin position="271"/>
        <end position="309"/>
    </location>
</feature>
<evidence type="ECO:0000259" key="6">
    <source>
        <dbReference type="Pfam" id="PF25990"/>
    </source>
</evidence>
<dbReference type="OrthoDB" id="259669at2"/>
<evidence type="ECO:0000256" key="4">
    <source>
        <dbReference type="SAM" id="MobiDB-lite"/>
    </source>
</evidence>
<reference evidence="7 8" key="1">
    <citation type="submission" date="2019-02" db="EMBL/GenBank/DDBJ databases">
        <title>Deep-cultivation of Planctomycetes and their phenomic and genomic characterization uncovers novel biology.</title>
        <authorList>
            <person name="Wiegand S."/>
            <person name="Jogler M."/>
            <person name="Boedeker C."/>
            <person name="Pinto D."/>
            <person name="Vollmers J."/>
            <person name="Rivas-Marin E."/>
            <person name="Kohn T."/>
            <person name="Peeters S.H."/>
            <person name="Heuer A."/>
            <person name="Rast P."/>
            <person name="Oberbeckmann S."/>
            <person name="Bunk B."/>
            <person name="Jeske O."/>
            <person name="Meyerdierks A."/>
            <person name="Storesund J.E."/>
            <person name="Kallscheuer N."/>
            <person name="Luecker S."/>
            <person name="Lage O.M."/>
            <person name="Pohl T."/>
            <person name="Merkel B.J."/>
            <person name="Hornburger P."/>
            <person name="Mueller R.-W."/>
            <person name="Bruemmer F."/>
            <person name="Labrenz M."/>
            <person name="Spormann A.M."/>
            <person name="Op den Camp H."/>
            <person name="Overmann J."/>
            <person name="Amann R."/>
            <person name="Jetten M.S.M."/>
            <person name="Mascher T."/>
            <person name="Medema M.H."/>
            <person name="Devos D.P."/>
            <person name="Kaster A.-K."/>
            <person name="Ovreas L."/>
            <person name="Rohde M."/>
            <person name="Galperin M.Y."/>
            <person name="Jogler C."/>
        </authorList>
    </citation>
    <scope>NUCLEOTIDE SEQUENCE [LARGE SCALE GENOMIC DNA]</scope>
    <source>
        <strain evidence="7 8">K23_9</strain>
    </source>
</reference>
<evidence type="ECO:0000313" key="7">
    <source>
        <dbReference type="EMBL" id="QDT10877.1"/>
    </source>
</evidence>
<keyword evidence="8" id="KW-1185">Reference proteome</keyword>
<dbReference type="PRINTS" id="PR01490">
    <property type="entry name" value="RTXTOXIND"/>
</dbReference>
<dbReference type="Pfam" id="PF25975">
    <property type="entry name" value="CzcB_C"/>
    <property type="match status" value="1"/>
</dbReference>
<feature type="coiled-coil region" evidence="3">
    <location>
        <begin position="129"/>
        <end position="206"/>
    </location>
</feature>
<comment type="subcellular location">
    <subcellularLocation>
        <location evidence="1">Cell envelope</location>
    </subcellularLocation>
</comment>
<dbReference type="Proteomes" id="UP000319817">
    <property type="component" value="Chromosome"/>
</dbReference>
<protein>
    <submittedName>
        <fullName evidence="7">Cobalt-zinc-cadmium resistance protein CzcB</fullName>
    </submittedName>
</protein>
<dbReference type="PROSITE" id="PS51257">
    <property type="entry name" value="PROKAR_LIPOPROTEIN"/>
    <property type="match status" value="1"/>
</dbReference>
<evidence type="ECO:0000256" key="3">
    <source>
        <dbReference type="SAM" id="Coils"/>
    </source>
</evidence>
<dbReference type="PANTHER" id="PTHR32347:SF23">
    <property type="entry name" value="BLL5650 PROTEIN"/>
    <property type="match status" value="1"/>
</dbReference>
<evidence type="ECO:0000256" key="1">
    <source>
        <dbReference type="ARBA" id="ARBA00004196"/>
    </source>
</evidence>
<gene>
    <name evidence="7" type="primary">czcB_2</name>
    <name evidence="7" type="ORF">K239x_28680</name>
</gene>
<feature type="domain" description="YknX-like beta-barrel" evidence="6">
    <location>
        <begin position="356"/>
        <end position="436"/>
    </location>
</feature>